<accession>A0A9X1TR40</accession>
<dbReference type="Gene3D" id="1.10.287.1060">
    <property type="entry name" value="ESAT-6-like"/>
    <property type="match status" value="1"/>
</dbReference>
<dbReference type="Proteomes" id="UP001139384">
    <property type="component" value="Unassembled WGS sequence"/>
</dbReference>
<protein>
    <submittedName>
        <fullName evidence="1">Uncharacterized protein</fullName>
    </submittedName>
</protein>
<dbReference type="RefSeq" id="WP_234768180.1">
    <property type="nucleotide sequence ID" value="NZ_JAKEIP010000361.1"/>
</dbReference>
<keyword evidence="2" id="KW-1185">Reference proteome</keyword>
<reference evidence="1" key="1">
    <citation type="submission" date="2022-01" db="EMBL/GenBank/DDBJ databases">
        <title>Draft Genome Sequences of Seven Type Strains of the Genus Streptomyces.</title>
        <authorList>
            <person name="Aziz S."/>
            <person name="Coretto E."/>
            <person name="Chronakova A."/>
            <person name="Sproer C."/>
            <person name="Huber K."/>
            <person name="Nouioui I."/>
            <person name="Gross H."/>
        </authorList>
    </citation>
    <scope>NUCLEOTIDE SEQUENCE</scope>
    <source>
        <strain evidence="1">DSM 103493</strain>
    </source>
</reference>
<organism evidence="1 2">
    <name type="scientific">Streptomyces muensis</name>
    <dbReference type="NCBI Taxonomy" id="1077944"/>
    <lineage>
        <taxon>Bacteria</taxon>
        <taxon>Bacillati</taxon>
        <taxon>Actinomycetota</taxon>
        <taxon>Actinomycetes</taxon>
        <taxon>Kitasatosporales</taxon>
        <taxon>Streptomycetaceae</taxon>
        <taxon>Streptomyces</taxon>
    </lineage>
</organism>
<proteinExistence type="predicted"/>
<comment type="caution">
    <text evidence="1">The sequence shown here is derived from an EMBL/GenBank/DDBJ whole genome shotgun (WGS) entry which is preliminary data.</text>
</comment>
<sequence>MMVGTTHVDDTEQLLTASRGCSELASLVRIAGDFPRSDLDEAAASLSGANWDGQLGDALKHLATRWMDHQCEALHATYRALGQRTWDTWSAYTGAERTNAAMFSGAHAEIRATFG</sequence>
<dbReference type="EMBL" id="JAKEIP010000361">
    <property type="protein sequence ID" value="MCF1599830.1"/>
    <property type="molecule type" value="Genomic_DNA"/>
</dbReference>
<dbReference type="AlphaFoldDB" id="A0A9X1TR40"/>
<name>A0A9X1TR40_STRM4</name>
<gene>
    <name evidence="1" type="ORF">L0P92_40735</name>
</gene>
<evidence type="ECO:0000313" key="1">
    <source>
        <dbReference type="EMBL" id="MCF1599830.1"/>
    </source>
</evidence>
<dbReference type="SUPFAM" id="SSF140453">
    <property type="entry name" value="EsxAB dimer-like"/>
    <property type="match status" value="1"/>
</dbReference>
<dbReference type="InterPro" id="IPR036689">
    <property type="entry name" value="ESAT-6-like_sf"/>
</dbReference>
<evidence type="ECO:0000313" key="2">
    <source>
        <dbReference type="Proteomes" id="UP001139384"/>
    </source>
</evidence>